<evidence type="ECO:0000313" key="3">
    <source>
        <dbReference type="Proteomes" id="UP001142810"/>
    </source>
</evidence>
<reference evidence="2" key="1">
    <citation type="submission" date="2022-11" db="EMBL/GenBank/DDBJ databases">
        <title>Alteromonas sp. nov., isolated from sea water of the Qingdao.</title>
        <authorList>
            <person name="Wang Q."/>
        </authorList>
    </citation>
    <scope>NUCLEOTIDE SEQUENCE</scope>
    <source>
        <strain evidence="2">ASW11-7</strain>
    </source>
</reference>
<keyword evidence="1" id="KW-0812">Transmembrane</keyword>
<comment type="caution">
    <text evidence="2">The sequence shown here is derived from an EMBL/GenBank/DDBJ whole genome shotgun (WGS) entry which is preliminary data.</text>
</comment>
<keyword evidence="1" id="KW-1133">Transmembrane helix</keyword>
<keyword evidence="3" id="KW-1185">Reference proteome</keyword>
<feature type="transmembrane region" description="Helical" evidence="1">
    <location>
        <begin position="33"/>
        <end position="52"/>
    </location>
</feature>
<proteinExistence type="predicted"/>
<dbReference type="EMBL" id="JAPFRD010000010">
    <property type="protein sequence ID" value="MCW8108721.1"/>
    <property type="molecule type" value="Genomic_DNA"/>
</dbReference>
<name>A0ABT3P9G5_9ALTE</name>
<evidence type="ECO:0000256" key="1">
    <source>
        <dbReference type="SAM" id="Phobius"/>
    </source>
</evidence>
<evidence type="ECO:0000313" key="2">
    <source>
        <dbReference type="EMBL" id="MCW8108721.1"/>
    </source>
</evidence>
<gene>
    <name evidence="2" type="ORF">OPS25_09450</name>
</gene>
<accession>A0ABT3P9G5</accession>
<feature type="transmembrane region" description="Helical" evidence="1">
    <location>
        <begin position="7"/>
        <end position="27"/>
    </location>
</feature>
<keyword evidence="1" id="KW-0472">Membrane</keyword>
<protein>
    <submittedName>
        <fullName evidence="2">SoxR reducing system RseC family protein</fullName>
    </submittedName>
</protein>
<sequence length="78" mass="9159">MPLKKWLLQYSFAFPLLFLILAGVQYLKGHTVIYSMEFGLLWTAISIIVFALRRAYFFRKKINCQLCNDLPANNTQKK</sequence>
<organism evidence="2 3">
    <name type="scientific">Alteromonas aquimaris</name>
    <dbReference type="NCBI Taxonomy" id="2998417"/>
    <lineage>
        <taxon>Bacteria</taxon>
        <taxon>Pseudomonadati</taxon>
        <taxon>Pseudomonadota</taxon>
        <taxon>Gammaproteobacteria</taxon>
        <taxon>Alteromonadales</taxon>
        <taxon>Alteromonadaceae</taxon>
        <taxon>Alteromonas/Salinimonas group</taxon>
        <taxon>Alteromonas</taxon>
    </lineage>
</organism>
<dbReference type="RefSeq" id="WP_265617466.1">
    <property type="nucleotide sequence ID" value="NZ_JAPFRD010000010.1"/>
</dbReference>
<dbReference type="Proteomes" id="UP001142810">
    <property type="component" value="Unassembled WGS sequence"/>
</dbReference>